<keyword evidence="2" id="KW-0472">Membrane</keyword>
<feature type="compositionally biased region" description="Polar residues" evidence="1">
    <location>
        <begin position="239"/>
        <end position="252"/>
    </location>
</feature>
<dbReference type="Gene3D" id="1.10.1130.10">
    <property type="entry name" value="Flavocytochrome C3, Chain A"/>
    <property type="match status" value="1"/>
</dbReference>
<organism evidence="3">
    <name type="scientific">hydrothermal vent metagenome</name>
    <dbReference type="NCBI Taxonomy" id="652676"/>
    <lineage>
        <taxon>unclassified sequences</taxon>
        <taxon>metagenomes</taxon>
        <taxon>ecological metagenomes</taxon>
    </lineage>
</organism>
<evidence type="ECO:0000313" key="3">
    <source>
        <dbReference type="EMBL" id="VAX39296.1"/>
    </source>
</evidence>
<feature type="transmembrane region" description="Helical" evidence="2">
    <location>
        <begin position="20"/>
        <end position="39"/>
    </location>
</feature>
<evidence type="ECO:0000256" key="1">
    <source>
        <dbReference type="SAM" id="MobiDB-lite"/>
    </source>
</evidence>
<keyword evidence="2" id="KW-0812">Transmembrane</keyword>
<dbReference type="AlphaFoldDB" id="A0A3B1D8X5"/>
<dbReference type="EMBL" id="UOGK01000217">
    <property type="protein sequence ID" value="VAX39296.1"/>
    <property type="molecule type" value="Genomic_DNA"/>
</dbReference>
<sequence length="252" mass="27812">MTTDMHKSDPPPVLIPKTTSAAWFVGPAFLLLAGGIVLFGHTPEIPIAETPEFSPANLVASTRPTVTSDPPITTVGSYDYRCNDCHDIFKSPTEKTEDLYQHLDIHFDHGINNRCYNCHDQKNRDELVGRNGQYISYTDIPLLCSQCHGPTYRDWERGMHGKTLGSWETGSPDQVRLECSQCHDPHAPAFPDYQPLPGPNTLRMGNPPAELHHESPSPLAIPFQNTHEGEHKGGHEGETNGSDQTTEGGADH</sequence>
<dbReference type="SUPFAM" id="SSF48695">
    <property type="entry name" value="Multiheme cytochromes"/>
    <property type="match status" value="1"/>
</dbReference>
<evidence type="ECO:0000256" key="2">
    <source>
        <dbReference type="SAM" id="Phobius"/>
    </source>
</evidence>
<dbReference type="InterPro" id="IPR036280">
    <property type="entry name" value="Multihaem_cyt_sf"/>
</dbReference>
<keyword evidence="2" id="KW-1133">Transmembrane helix</keyword>
<gene>
    <name evidence="3" type="ORF">MNBD_PLANCTO03-1697</name>
</gene>
<proteinExistence type="predicted"/>
<feature type="region of interest" description="Disordered" evidence="1">
    <location>
        <begin position="199"/>
        <end position="252"/>
    </location>
</feature>
<feature type="compositionally biased region" description="Basic and acidic residues" evidence="1">
    <location>
        <begin position="227"/>
        <end position="238"/>
    </location>
</feature>
<protein>
    <submittedName>
        <fullName evidence="3">Uncharacterized protein</fullName>
    </submittedName>
</protein>
<reference evidence="3" key="1">
    <citation type="submission" date="2018-06" db="EMBL/GenBank/DDBJ databases">
        <authorList>
            <person name="Zhirakovskaya E."/>
        </authorList>
    </citation>
    <scope>NUCLEOTIDE SEQUENCE</scope>
</reference>
<name>A0A3B1D8X5_9ZZZZ</name>
<accession>A0A3B1D8X5</accession>